<keyword evidence="3" id="KW-0802">TPR repeat</keyword>
<evidence type="ECO:0000313" key="4">
    <source>
        <dbReference type="EMBL" id="OHT03757.1"/>
    </source>
</evidence>
<dbReference type="InterPro" id="IPR051630">
    <property type="entry name" value="Corepressor-Demethylase"/>
</dbReference>
<dbReference type="GO" id="GO:0005634">
    <property type="term" value="C:nucleus"/>
    <property type="evidence" value="ECO:0007669"/>
    <property type="project" value="UniProtKB-SubCell"/>
</dbReference>
<keyword evidence="2" id="KW-0539">Nucleus</keyword>
<dbReference type="GO" id="GO:0010468">
    <property type="term" value="P:regulation of gene expression"/>
    <property type="evidence" value="ECO:0007669"/>
    <property type="project" value="TreeGrafter"/>
</dbReference>
<organism evidence="4 5">
    <name type="scientific">Tritrichomonas foetus</name>
    <dbReference type="NCBI Taxonomy" id="1144522"/>
    <lineage>
        <taxon>Eukaryota</taxon>
        <taxon>Metamonada</taxon>
        <taxon>Parabasalia</taxon>
        <taxon>Tritrichomonadida</taxon>
        <taxon>Tritrichomonadidae</taxon>
        <taxon>Tritrichomonas</taxon>
    </lineage>
</organism>
<evidence type="ECO:0000256" key="1">
    <source>
        <dbReference type="ARBA" id="ARBA00004123"/>
    </source>
</evidence>
<dbReference type="RefSeq" id="XP_068356893.1">
    <property type="nucleotide sequence ID" value="XM_068493192.1"/>
</dbReference>
<dbReference type="OrthoDB" id="418911at2759"/>
<dbReference type="Gene3D" id="1.25.40.10">
    <property type="entry name" value="Tetratricopeptide repeat domain"/>
    <property type="match status" value="2"/>
</dbReference>
<dbReference type="PROSITE" id="PS50005">
    <property type="entry name" value="TPR"/>
    <property type="match status" value="1"/>
</dbReference>
<evidence type="ECO:0000256" key="3">
    <source>
        <dbReference type="PROSITE-ProRule" id="PRU00339"/>
    </source>
</evidence>
<dbReference type="AlphaFoldDB" id="A0A1J4K2N8"/>
<proteinExistence type="predicted"/>
<dbReference type="SUPFAM" id="SSF48452">
    <property type="entry name" value="TPR-like"/>
    <property type="match status" value="1"/>
</dbReference>
<name>A0A1J4K2N8_9EUKA</name>
<keyword evidence="5" id="KW-1185">Reference proteome</keyword>
<dbReference type="PANTHER" id="PTHR14017:SF1">
    <property type="entry name" value="LD02225P"/>
    <property type="match status" value="1"/>
</dbReference>
<protein>
    <submittedName>
        <fullName evidence="4">Uncharacterized protein</fullName>
    </submittedName>
</protein>
<dbReference type="SMART" id="SM00028">
    <property type="entry name" value="TPR"/>
    <property type="match status" value="5"/>
</dbReference>
<gene>
    <name evidence="4" type="ORF">TRFO_06604</name>
</gene>
<dbReference type="Pfam" id="PF13181">
    <property type="entry name" value="TPR_8"/>
    <property type="match status" value="3"/>
</dbReference>
<comment type="caution">
    <text evidence="4">The sequence shown here is derived from an EMBL/GenBank/DDBJ whole genome shotgun (WGS) entry which is preliminary data.</text>
</comment>
<dbReference type="Proteomes" id="UP000179807">
    <property type="component" value="Unassembled WGS sequence"/>
</dbReference>
<dbReference type="EMBL" id="MLAK01000816">
    <property type="protein sequence ID" value="OHT03757.1"/>
    <property type="molecule type" value="Genomic_DNA"/>
</dbReference>
<accession>A0A1J4K2N8</accession>
<reference evidence="4" key="1">
    <citation type="submission" date="2016-10" db="EMBL/GenBank/DDBJ databases">
        <authorList>
            <person name="Benchimol M."/>
            <person name="Almeida L.G."/>
            <person name="Vasconcelos A.T."/>
            <person name="Perreira-Neves A."/>
            <person name="Rosa I.A."/>
            <person name="Tasca T."/>
            <person name="Bogo M.R."/>
            <person name="de Souza W."/>
        </authorList>
    </citation>
    <scope>NUCLEOTIDE SEQUENCE [LARGE SCALE GENOMIC DNA]</scope>
    <source>
        <strain evidence="4">K</strain>
    </source>
</reference>
<sequence>MSDYADTRNFIESANLKYEEAFQSAALLARDMDFKDDCAIAAKRTLSYNPANQKMMDMFPQYKEAYEFIQKGVLENSKILASKKEMLCKKDFFKTCFTISCLYLGMGDFPNTFGTLLFAARIKTKNNYENIIENNQHYIQLNKTINNLRKTIYGDNENNHIHVFEPQHTNCDLILSLNDEIYYNYFSGVILAHFKYHDQANECFQHIEEKYNANCHNAVFCEFFNTDFLSDLYFRYGISLRNEKKYDKSIDCFRKILENPPNSLLLEDIKFQLAFTYQCSHNYEDAETVYHDIFENNRENIHIILQYAWFLFISKRNINLAIKILQDSLDSFSDVSKLLFLLGKIMLSKNDTKSAYTYYKKCISYWSDEPSLWYNFGILYYINQQMQDSVVAFQRALYLSCDLVEAWLNLGTILEDLEEKEDAKKIYITGIKNCGRNELLTQRIKRINRKEKQKDHEKENDKIFKNIENDKYDNVSGNLANKQSDNSNEKNYKMIDFPDDKYFVQIPASFANSYIMAVPRIPLCCLGVPGSKVKWDVLSTLPKSLFKNVQ</sequence>
<dbReference type="GO" id="GO:0031490">
    <property type="term" value="F:chromatin DNA binding"/>
    <property type="evidence" value="ECO:0007669"/>
    <property type="project" value="TreeGrafter"/>
</dbReference>
<comment type="subcellular location">
    <subcellularLocation>
        <location evidence="1">Nucleus</location>
    </subcellularLocation>
</comment>
<evidence type="ECO:0000256" key="2">
    <source>
        <dbReference type="ARBA" id="ARBA00023242"/>
    </source>
</evidence>
<feature type="repeat" description="TPR" evidence="3">
    <location>
        <begin position="230"/>
        <end position="263"/>
    </location>
</feature>
<dbReference type="GO" id="GO:0000978">
    <property type="term" value="F:RNA polymerase II cis-regulatory region sequence-specific DNA binding"/>
    <property type="evidence" value="ECO:0007669"/>
    <property type="project" value="TreeGrafter"/>
</dbReference>
<dbReference type="GeneID" id="94827896"/>
<dbReference type="InterPro" id="IPR019734">
    <property type="entry name" value="TPR_rpt"/>
</dbReference>
<dbReference type="PANTHER" id="PTHR14017">
    <property type="entry name" value="LYSINE-SPECIFIC DEMETHYLASE"/>
    <property type="match status" value="1"/>
</dbReference>
<evidence type="ECO:0000313" key="5">
    <source>
        <dbReference type="Proteomes" id="UP000179807"/>
    </source>
</evidence>
<dbReference type="VEuPathDB" id="TrichDB:TRFO_06604"/>
<dbReference type="InterPro" id="IPR011990">
    <property type="entry name" value="TPR-like_helical_dom_sf"/>
</dbReference>